<dbReference type="AlphaFoldDB" id="A0A397TIG8"/>
<keyword evidence="1" id="KW-0812">Transmembrane</keyword>
<evidence type="ECO:0000256" key="1">
    <source>
        <dbReference type="SAM" id="Phobius"/>
    </source>
</evidence>
<feature type="transmembrane region" description="Helical" evidence="1">
    <location>
        <begin position="78"/>
        <end position="95"/>
    </location>
</feature>
<comment type="caution">
    <text evidence="2">The sequence shown here is derived from an EMBL/GenBank/DDBJ whole genome shotgun (WGS) entry which is preliminary data.</text>
</comment>
<keyword evidence="3" id="KW-1185">Reference proteome</keyword>
<accession>A0A397TIG8</accession>
<reference evidence="2 3" key="1">
    <citation type="submission" date="2018-06" db="EMBL/GenBank/DDBJ databases">
        <title>Comparative genomics reveals the genomic features of Rhizophagus irregularis, R. cerebriforme, R. diaphanum and Gigaspora rosea, and their symbiotic lifestyle signature.</title>
        <authorList>
            <person name="Morin E."/>
            <person name="San Clemente H."/>
            <person name="Chen E.C.H."/>
            <person name="De La Providencia I."/>
            <person name="Hainaut M."/>
            <person name="Kuo A."/>
            <person name="Kohler A."/>
            <person name="Murat C."/>
            <person name="Tang N."/>
            <person name="Roy S."/>
            <person name="Loubradou J."/>
            <person name="Henrissat B."/>
            <person name="Grigoriev I.V."/>
            <person name="Corradi N."/>
            <person name="Roux C."/>
            <person name="Martin F.M."/>
        </authorList>
    </citation>
    <scope>NUCLEOTIDE SEQUENCE [LARGE SCALE GENOMIC DNA]</scope>
    <source>
        <strain evidence="2 3">DAOM 227022</strain>
    </source>
</reference>
<evidence type="ECO:0000313" key="2">
    <source>
        <dbReference type="EMBL" id="RIA98030.1"/>
    </source>
</evidence>
<dbReference type="EMBL" id="QKYT01000021">
    <property type="protein sequence ID" value="RIA98030.1"/>
    <property type="molecule type" value="Genomic_DNA"/>
</dbReference>
<sequence length="117" mass="14203">MMYFIRSLFYPRPSPFVKSINGDIYKTFNGEALIKFKWNTYGKYYYTIIWISFIALLGCFTAVAIIPPQYIDKETQQQLLVTSIIFGFAHLFFEIRQIIYDPIKWIYDFWNIWYVKF</sequence>
<keyword evidence="1" id="KW-0472">Membrane</keyword>
<evidence type="ECO:0000313" key="3">
    <source>
        <dbReference type="Proteomes" id="UP000265703"/>
    </source>
</evidence>
<keyword evidence="1" id="KW-1133">Transmembrane helix</keyword>
<dbReference type="STRING" id="658196.A0A397TIG8"/>
<feature type="transmembrane region" description="Helical" evidence="1">
    <location>
        <begin position="44"/>
        <end position="66"/>
    </location>
</feature>
<proteinExistence type="predicted"/>
<organism evidence="2 3">
    <name type="scientific">Glomus cerebriforme</name>
    <dbReference type="NCBI Taxonomy" id="658196"/>
    <lineage>
        <taxon>Eukaryota</taxon>
        <taxon>Fungi</taxon>
        <taxon>Fungi incertae sedis</taxon>
        <taxon>Mucoromycota</taxon>
        <taxon>Glomeromycotina</taxon>
        <taxon>Glomeromycetes</taxon>
        <taxon>Glomerales</taxon>
        <taxon>Glomeraceae</taxon>
        <taxon>Glomus</taxon>
    </lineage>
</organism>
<dbReference type="OrthoDB" id="2441454at2759"/>
<dbReference type="Proteomes" id="UP000265703">
    <property type="component" value="Unassembled WGS sequence"/>
</dbReference>
<protein>
    <submittedName>
        <fullName evidence="2">Uncharacterized protein</fullName>
    </submittedName>
</protein>
<gene>
    <name evidence="2" type="ORF">C1645_813243</name>
</gene>
<name>A0A397TIG8_9GLOM</name>